<dbReference type="SUPFAM" id="SSF51556">
    <property type="entry name" value="Metallo-dependent hydrolases"/>
    <property type="match status" value="1"/>
</dbReference>
<feature type="domain" description="Amidohydrolase 3" evidence="1">
    <location>
        <begin position="52"/>
        <end position="516"/>
    </location>
</feature>
<gene>
    <name evidence="2" type="ORF">EA462_03780</name>
</gene>
<dbReference type="Pfam" id="PF07969">
    <property type="entry name" value="Amidohydro_3"/>
    <property type="match status" value="1"/>
</dbReference>
<keyword evidence="3" id="KW-1185">Reference proteome</keyword>
<reference evidence="2 3" key="1">
    <citation type="submission" date="2018-10" db="EMBL/GenBank/DDBJ databases">
        <title>Natrarchaeobius chitinivorans gen. nov., sp. nov., and Natrarchaeobius haloalkaliphilus sp. nov., alkaliphilic, chitin-utilizing haloarchaea from hypersaline alkaline lakes.</title>
        <authorList>
            <person name="Sorokin D.Y."/>
            <person name="Elcheninov A.G."/>
            <person name="Kostrikina N.A."/>
            <person name="Bale N.J."/>
            <person name="Sinninghe Damste J.S."/>
            <person name="Khijniak T.V."/>
            <person name="Kublanov I.V."/>
            <person name="Toshchakov S.V."/>
        </authorList>
    </citation>
    <scope>NUCLEOTIDE SEQUENCE [LARGE SCALE GENOMIC DNA]</scope>
    <source>
        <strain evidence="2 3">AArcht-Sl</strain>
    </source>
</reference>
<dbReference type="GO" id="GO:0016810">
    <property type="term" value="F:hydrolase activity, acting on carbon-nitrogen (but not peptide) bonds"/>
    <property type="evidence" value="ECO:0007669"/>
    <property type="project" value="InterPro"/>
</dbReference>
<dbReference type="Gene3D" id="2.30.40.10">
    <property type="entry name" value="Urease, subunit C, domain 1"/>
    <property type="match status" value="1"/>
</dbReference>
<dbReference type="Gene3D" id="3.10.310.70">
    <property type="match status" value="1"/>
</dbReference>
<dbReference type="InterPro" id="IPR011059">
    <property type="entry name" value="Metal-dep_hydrolase_composite"/>
</dbReference>
<accession>A0A3N6MBS7</accession>
<evidence type="ECO:0000313" key="3">
    <source>
        <dbReference type="Proteomes" id="UP000273828"/>
    </source>
</evidence>
<proteinExistence type="predicted"/>
<dbReference type="OrthoDB" id="24954at2157"/>
<dbReference type="PANTHER" id="PTHR22642">
    <property type="entry name" value="IMIDAZOLONEPROPIONASE"/>
    <property type="match status" value="1"/>
</dbReference>
<organism evidence="2 3">
    <name type="scientific">Natrarchaeobius halalkaliphilus</name>
    <dbReference type="NCBI Taxonomy" id="1679091"/>
    <lineage>
        <taxon>Archaea</taxon>
        <taxon>Methanobacteriati</taxon>
        <taxon>Methanobacteriota</taxon>
        <taxon>Stenosarchaea group</taxon>
        <taxon>Halobacteria</taxon>
        <taxon>Halobacteriales</taxon>
        <taxon>Natrialbaceae</taxon>
        <taxon>Natrarchaeobius</taxon>
    </lineage>
</organism>
<dbReference type="InterPro" id="IPR033932">
    <property type="entry name" value="YtcJ-like"/>
</dbReference>
<dbReference type="EMBL" id="REFY01000002">
    <property type="protein sequence ID" value="RQG91126.1"/>
    <property type="molecule type" value="Genomic_DNA"/>
</dbReference>
<protein>
    <submittedName>
        <fullName evidence="2">Amidohydrolase</fullName>
    </submittedName>
</protein>
<dbReference type="Proteomes" id="UP000273828">
    <property type="component" value="Unassembled WGS sequence"/>
</dbReference>
<name>A0A3N6MBS7_9EURY</name>
<dbReference type="CDD" id="cd01300">
    <property type="entry name" value="YtcJ_like"/>
    <property type="match status" value="1"/>
</dbReference>
<dbReference type="PANTHER" id="PTHR22642:SF2">
    <property type="entry name" value="PROTEIN LONG AFTER FAR-RED 3"/>
    <property type="match status" value="1"/>
</dbReference>
<dbReference type="AlphaFoldDB" id="A0A3N6MBS7"/>
<keyword evidence="2" id="KW-0378">Hydrolase</keyword>
<dbReference type="InterPro" id="IPR032466">
    <property type="entry name" value="Metal_Hydrolase"/>
</dbReference>
<comment type="caution">
    <text evidence="2">The sequence shown here is derived from an EMBL/GenBank/DDBJ whole genome shotgun (WGS) entry which is preliminary data.</text>
</comment>
<dbReference type="SUPFAM" id="SSF51338">
    <property type="entry name" value="Composite domain of metallo-dependent hydrolases"/>
    <property type="match status" value="1"/>
</dbReference>
<evidence type="ECO:0000259" key="1">
    <source>
        <dbReference type="Pfam" id="PF07969"/>
    </source>
</evidence>
<dbReference type="InterPro" id="IPR013108">
    <property type="entry name" value="Amidohydro_3"/>
</dbReference>
<evidence type="ECO:0000313" key="2">
    <source>
        <dbReference type="EMBL" id="RQG91126.1"/>
    </source>
</evidence>
<sequence length="521" mass="57191">MTEAADRVFTNAAVHTLTEPDEEHEAVAVRDGEIVRLDRDDEIRFLEGVETEVIDCAGRVVLPGFIDAHTHIENAGRFLVHADLSDATGSEECLDRLSERASETDDEWIQGFGYDESDWEETDRGYLTRTHLDRVSTDRPVVALRIDMHAASLNSVALERLADDISEDDLRRSDVTGEPTGVVVEDAAELVRSRIAPGYDETRELVTAGLEYAARKGVTTVHDMVRHSRSPRIYRELEAADELPARVRVNYWTDHADSAIEVGLVTNTGGERVETGAIKTYTDGSIGARTAKLSEPYEPADESESDSDGEWVVTPNDLRDIVEKADDGGFQVAVHAIGDEAVEAALSALEATANPACSRHRIEHAELATDDQLERMADAGIVASMQPNFHRWADDGGLYDQRLGTSRRRRTNRFRRLAETGVSLAFGSDCMPLDPLFGVHHAVTAPTHAQRLSVTEALRAYTIGGAYAGFDDNRLGTLEVGKRADLVVLEESPWDRPDRIDGIDVAMTVVDGEIVFDGATA</sequence>
<dbReference type="RefSeq" id="WP_124177241.1">
    <property type="nucleotide sequence ID" value="NZ_REFY01000002.1"/>
</dbReference>
<dbReference type="Gene3D" id="3.20.20.140">
    <property type="entry name" value="Metal-dependent hydrolases"/>
    <property type="match status" value="1"/>
</dbReference>